<gene>
    <name evidence="2" type="ORF">ANCDUO_27461</name>
</gene>
<dbReference type="AlphaFoldDB" id="A0A0C2F6D7"/>
<organism evidence="2 3">
    <name type="scientific">Ancylostoma duodenale</name>
    <dbReference type="NCBI Taxonomy" id="51022"/>
    <lineage>
        <taxon>Eukaryota</taxon>
        <taxon>Metazoa</taxon>
        <taxon>Ecdysozoa</taxon>
        <taxon>Nematoda</taxon>
        <taxon>Chromadorea</taxon>
        <taxon>Rhabditida</taxon>
        <taxon>Rhabditina</taxon>
        <taxon>Rhabditomorpha</taxon>
        <taxon>Strongyloidea</taxon>
        <taxon>Ancylostomatidae</taxon>
        <taxon>Ancylostomatinae</taxon>
        <taxon>Ancylostoma</taxon>
    </lineage>
</organism>
<feature type="compositionally biased region" description="Low complexity" evidence="1">
    <location>
        <begin position="186"/>
        <end position="201"/>
    </location>
</feature>
<name>A0A0C2F6D7_9BILA</name>
<dbReference type="EMBL" id="KN795507">
    <property type="protein sequence ID" value="KIH42554.1"/>
    <property type="molecule type" value="Genomic_DNA"/>
</dbReference>
<evidence type="ECO:0000313" key="2">
    <source>
        <dbReference type="EMBL" id="KIH42554.1"/>
    </source>
</evidence>
<dbReference type="OrthoDB" id="1305878at2759"/>
<feature type="compositionally biased region" description="Polar residues" evidence="1">
    <location>
        <begin position="63"/>
        <end position="89"/>
    </location>
</feature>
<protein>
    <submittedName>
        <fullName evidence="2">Uncharacterized protein</fullName>
    </submittedName>
</protein>
<feature type="compositionally biased region" description="Basic and acidic residues" evidence="1">
    <location>
        <begin position="17"/>
        <end position="29"/>
    </location>
</feature>
<evidence type="ECO:0000313" key="3">
    <source>
        <dbReference type="Proteomes" id="UP000054047"/>
    </source>
</evidence>
<sequence length="218" mass="22773">MECAAMRKPGPSYENENADRPPRLQREDPVPAQQLLPTQPSAPTVASVLADQKTAHKPKVAQERNSSSPSKSARTNNAQKNLQSGQKSNGDPRPNPKADLPTPSPSKEVSQKRAGTPQKPEAGAANLNKKPSKPATALENGTCNNSASKTKTTPPSPSDNPRPVQPVLPQPLSADVRTTPTVSEKPSNSSANVTNSTASPSKPTPSESIATKANSAVA</sequence>
<feature type="compositionally biased region" description="Pro residues" evidence="1">
    <location>
        <begin position="154"/>
        <end position="169"/>
    </location>
</feature>
<dbReference type="Proteomes" id="UP000054047">
    <property type="component" value="Unassembled WGS sequence"/>
</dbReference>
<keyword evidence="3" id="KW-1185">Reference proteome</keyword>
<accession>A0A0C2F6D7</accession>
<feature type="region of interest" description="Disordered" evidence="1">
    <location>
        <begin position="1"/>
        <end position="218"/>
    </location>
</feature>
<feature type="non-terminal residue" evidence="2">
    <location>
        <position position="218"/>
    </location>
</feature>
<evidence type="ECO:0000256" key="1">
    <source>
        <dbReference type="SAM" id="MobiDB-lite"/>
    </source>
</evidence>
<feature type="compositionally biased region" description="Polar residues" evidence="1">
    <location>
        <begin position="176"/>
        <end position="185"/>
    </location>
</feature>
<proteinExistence type="predicted"/>
<feature type="compositionally biased region" description="Polar residues" evidence="1">
    <location>
        <begin position="204"/>
        <end position="218"/>
    </location>
</feature>
<feature type="compositionally biased region" description="Polar residues" evidence="1">
    <location>
        <begin position="139"/>
        <end position="153"/>
    </location>
</feature>
<reference evidence="2 3" key="1">
    <citation type="submission" date="2013-12" db="EMBL/GenBank/DDBJ databases">
        <title>Draft genome of the parsitic nematode Ancylostoma duodenale.</title>
        <authorList>
            <person name="Mitreva M."/>
        </authorList>
    </citation>
    <scope>NUCLEOTIDE SEQUENCE [LARGE SCALE GENOMIC DNA]</scope>
    <source>
        <strain evidence="2 3">Zhejiang</strain>
    </source>
</reference>
<feature type="compositionally biased region" description="Polar residues" evidence="1">
    <location>
        <begin position="35"/>
        <end position="44"/>
    </location>
</feature>